<evidence type="ECO:0000259" key="2">
    <source>
        <dbReference type="Pfam" id="PF05378"/>
    </source>
</evidence>
<dbReference type="Pfam" id="PF01968">
    <property type="entry name" value="Hydantoinase_A"/>
    <property type="match status" value="1"/>
</dbReference>
<protein>
    <submittedName>
        <fullName evidence="3">Hydantoinase/oxoprolinase family protein</fullName>
    </submittedName>
</protein>
<evidence type="ECO:0000313" key="3">
    <source>
        <dbReference type="EMBL" id="RVU16919.1"/>
    </source>
</evidence>
<gene>
    <name evidence="3" type="ORF">EOE48_15795</name>
</gene>
<dbReference type="InterPro" id="IPR008040">
    <property type="entry name" value="Hydant_A_N"/>
</dbReference>
<dbReference type="InterPro" id="IPR045079">
    <property type="entry name" value="Oxoprolinase-like"/>
</dbReference>
<evidence type="ECO:0000259" key="1">
    <source>
        <dbReference type="Pfam" id="PF01968"/>
    </source>
</evidence>
<proteinExistence type="predicted"/>
<comment type="caution">
    <text evidence="3">The sequence shown here is derived from an EMBL/GenBank/DDBJ whole genome shotgun (WGS) entry which is preliminary data.</text>
</comment>
<feature type="domain" description="Hydantoinase/oxoprolinase N-terminal" evidence="2">
    <location>
        <begin position="2"/>
        <end position="174"/>
    </location>
</feature>
<dbReference type="InterPro" id="IPR002821">
    <property type="entry name" value="Hydantoinase_A"/>
</dbReference>
<dbReference type="SUPFAM" id="SSF53067">
    <property type="entry name" value="Actin-like ATPase domain"/>
    <property type="match status" value="1"/>
</dbReference>
<dbReference type="EMBL" id="SACP01000014">
    <property type="protein sequence ID" value="RVU16919.1"/>
    <property type="molecule type" value="Genomic_DNA"/>
</dbReference>
<keyword evidence="4" id="KW-1185">Reference proteome</keyword>
<dbReference type="GO" id="GO:0005829">
    <property type="term" value="C:cytosol"/>
    <property type="evidence" value="ECO:0007669"/>
    <property type="project" value="TreeGrafter"/>
</dbReference>
<dbReference type="PANTHER" id="PTHR11365">
    <property type="entry name" value="5-OXOPROLINASE RELATED"/>
    <property type="match status" value="1"/>
</dbReference>
<organism evidence="3 4">
    <name type="scientific">Methylobacterium oryzihabitans</name>
    <dbReference type="NCBI Taxonomy" id="2499852"/>
    <lineage>
        <taxon>Bacteria</taxon>
        <taxon>Pseudomonadati</taxon>
        <taxon>Pseudomonadota</taxon>
        <taxon>Alphaproteobacteria</taxon>
        <taxon>Hyphomicrobiales</taxon>
        <taxon>Methylobacteriaceae</taxon>
        <taxon>Methylobacterium</taxon>
    </lineage>
</organism>
<dbReference type="Proteomes" id="UP000286997">
    <property type="component" value="Unassembled WGS sequence"/>
</dbReference>
<sequence length="672" mass="70614">MRVGIEVGGTFTDLVAVDGTRVEVVKVPSTPASPDEGAFASLAAAGIDPAAVTDLVHGSTVATNAILERKGAAVAFVTTRGFRDILFFQRHGRRNIYDLRYAKPAPPLRRRDCFEVTERLDAAGAVVTPLDEAAVLADLVPALAAGGYGAVAICLLSAYAAPVHEARLRDLLAERLPGTRIACSHEIAREFREFERASTTVLSAYVQPVIDGYLDRFEATLAAAGFKGGFSVMQSNGGRLPAAAMRRNSITALFSGPAAGVVGAIRQAGRSDRRNLITFDMGGTSTDVCLVVDGEPSVAPETEVDGLPIRTPVLDIATVGAGGGSLVWIDDGGMLRVGPRSAGAVPGPACYGRGGTEPTVTDAHLVRGTIRPDAFLGGTMRLDPDAAHRAFEPIAGRLGLSVRDAAAAAIRLAVANIVRAIQLVSTQRGHDPRRYALLPFGGAGPLLAAEIAEELGITEVLVPPNPGVVSALGLLSADYVKVSGLTRRMPLSAEAPPVLADEFARFRAGAETEFRALGLGGGLDFDLTADMRFVGQAFEIPVAVDPSRLPGLRAADLAADFDAAHRRIYFHGGEPGRQVEIVGLRFGVRRRLDALPENRERPSRAATRDAITVWTPSGPVSARLVEAAAIRPGAPLDGSALVEGYSSTLWLPPGWRVVRDDAGNLLMTRIPA</sequence>
<dbReference type="GO" id="GO:0017168">
    <property type="term" value="F:5-oxoprolinase (ATP-hydrolyzing) activity"/>
    <property type="evidence" value="ECO:0007669"/>
    <property type="project" value="TreeGrafter"/>
</dbReference>
<feature type="domain" description="Hydantoinase A/oxoprolinase" evidence="1">
    <location>
        <begin position="196"/>
        <end position="480"/>
    </location>
</feature>
<reference evidence="3 4" key="1">
    <citation type="submission" date="2019-01" db="EMBL/GenBank/DDBJ databases">
        <authorList>
            <person name="Chen W.-M."/>
        </authorList>
    </citation>
    <scope>NUCLEOTIDE SEQUENCE [LARGE SCALE GENOMIC DNA]</scope>
    <source>
        <strain evidence="3 4">TER-1</strain>
    </source>
</reference>
<dbReference type="Pfam" id="PF05378">
    <property type="entry name" value="Hydant_A_N"/>
    <property type="match status" value="1"/>
</dbReference>
<dbReference type="PANTHER" id="PTHR11365:SF23">
    <property type="entry name" value="HYPOTHETICAL 5-OXOPROLINASE (EUROFUNG)-RELATED"/>
    <property type="match status" value="1"/>
</dbReference>
<dbReference type="AlphaFoldDB" id="A0A3S2YQY4"/>
<dbReference type="OrthoDB" id="9759608at2"/>
<dbReference type="GO" id="GO:0006749">
    <property type="term" value="P:glutathione metabolic process"/>
    <property type="evidence" value="ECO:0007669"/>
    <property type="project" value="TreeGrafter"/>
</dbReference>
<accession>A0A3S2YQY4</accession>
<evidence type="ECO:0000313" key="4">
    <source>
        <dbReference type="Proteomes" id="UP000286997"/>
    </source>
</evidence>
<dbReference type="InterPro" id="IPR043129">
    <property type="entry name" value="ATPase_NBD"/>
</dbReference>
<dbReference type="RefSeq" id="WP_127730777.1">
    <property type="nucleotide sequence ID" value="NZ_SACP01000014.1"/>
</dbReference>
<name>A0A3S2YQY4_9HYPH</name>